<dbReference type="AlphaFoldDB" id="A0A0V1B964"/>
<dbReference type="eggNOG" id="ENOG502SNSK">
    <property type="taxonomic scope" value="Eukaryota"/>
</dbReference>
<dbReference type="PANTHER" id="PTHR45913">
    <property type="entry name" value="EPM2A-INTERACTING PROTEIN 1"/>
    <property type="match status" value="1"/>
</dbReference>
<dbReference type="SUPFAM" id="SSF53098">
    <property type="entry name" value="Ribonuclease H-like"/>
    <property type="match status" value="1"/>
</dbReference>
<dbReference type="Proteomes" id="UP000054776">
    <property type="component" value="Unassembled WGS sequence"/>
</dbReference>
<gene>
    <name evidence="1" type="primary">SCAND3</name>
    <name evidence="1" type="ORF">T01_8484</name>
</gene>
<dbReference type="EMBL" id="JYDH01000081">
    <property type="protein sequence ID" value="KRY33525.1"/>
    <property type="molecule type" value="Genomic_DNA"/>
</dbReference>
<reference evidence="1 2" key="1">
    <citation type="submission" date="2015-01" db="EMBL/GenBank/DDBJ databases">
        <title>Evolution of Trichinella species and genotypes.</title>
        <authorList>
            <person name="Korhonen P.K."/>
            <person name="Edoardo P."/>
            <person name="Giuseppe L.R."/>
            <person name="Gasser R.B."/>
        </authorList>
    </citation>
    <scope>NUCLEOTIDE SEQUENCE [LARGE SCALE GENOMIC DNA]</scope>
    <source>
        <strain evidence="1">ISS3</strain>
    </source>
</reference>
<evidence type="ECO:0000313" key="1">
    <source>
        <dbReference type="EMBL" id="KRY33525.1"/>
    </source>
</evidence>
<proteinExistence type="predicted"/>
<accession>A0A0V1B964</accession>
<dbReference type="OrthoDB" id="5918546at2759"/>
<organism evidence="1 2">
    <name type="scientific">Trichinella spiralis</name>
    <name type="common">Trichina worm</name>
    <dbReference type="NCBI Taxonomy" id="6334"/>
    <lineage>
        <taxon>Eukaryota</taxon>
        <taxon>Metazoa</taxon>
        <taxon>Ecdysozoa</taxon>
        <taxon>Nematoda</taxon>
        <taxon>Enoplea</taxon>
        <taxon>Dorylaimia</taxon>
        <taxon>Trichinellida</taxon>
        <taxon>Trichinellidae</taxon>
        <taxon>Trichinella</taxon>
    </lineage>
</organism>
<sequence length="794" mass="92312">MTREDPRSRPYTKKKCRQYTIVYLKYGFIPSPKNAQLPMCLICEKVFSNEAMKPSRLFEHWRKVHEDKEKKDFHFETFKFHARPTLTTMFSSTAQQERDEMKASYNISLLIAKTGKPHTIGEELIFLAVSEVLHAVLHKPATDIIKKIPLSNTTVQRRIDEMATDVEDTLYNYLRTVQFSLQQDESTLPGNEALLLAYVRFIKEEKINEKLLFAKPLETDTTERSIFLAVEEFFKEKEFSLTNLLAVASDGAPALVGCHRGFIAYLTDFRSERLSAGCTGGALLAKHFTERLHCSLGYVIAAINKIRSILLNDRLFSQLCEQNDEEFNRLLMHTEVRWLSKGACLSRFYELFETILEFFQNKDLSLRDSLRKYKSDIAYMADLFSKFNELNLQLQGSELNLIKTRFLISPFISKLALFKRNLGRREFYQFPSVAALRENGEVHDDDIQIYCDHLDVLQKDMQERFQDILKMKIINWVINLFSNTDEIEMELEEELIDLQTNEELKPKFKNGYHSFWLQKQISDLYPDLWRMVRKFLPAFPSSYLVERGFSVVTDFLTKKRNRLQIDKRGDLRLFLTNIEPNSTTKVDCFIPNGCEPLKRMQAKIAVVVTGEFDIKPCEVDKIHRNMSWTTLYCLRPRVIEATHDSERSCALFLDIMASANAKKKCRQYSQEYLKFGFITSFSNETMPMCLLCQKVFTDDAMKPSKMKDHLERVHPDKKNKDVEFFKVLKEKIRNQPNLKSFFKAPGTVDCEGGLKASYTISLNIAKKAQSYSIGEEIVIPAIKEVIETVMKKDS</sequence>
<dbReference type="STRING" id="6334.A0A0V1B964"/>
<dbReference type="InParanoid" id="A0A0V1B964"/>
<dbReference type="InterPro" id="IPR012337">
    <property type="entry name" value="RNaseH-like_sf"/>
</dbReference>
<keyword evidence="2" id="KW-1185">Reference proteome</keyword>
<evidence type="ECO:0000313" key="2">
    <source>
        <dbReference type="Proteomes" id="UP000054776"/>
    </source>
</evidence>
<name>A0A0V1B964_TRISP</name>
<protein>
    <submittedName>
        <fullName evidence="1">SCAN domain-containing protein 3</fullName>
    </submittedName>
</protein>
<dbReference type="PANTHER" id="PTHR45913:SF22">
    <property type="entry name" value="SCAN BOX DOMAIN-CONTAINING PROTEIN"/>
    <property type="match status" value="1"/>
</dbReference>
<comment type="caution">
    <text evidence="1">The sequence shown here is derived from an EMBL/GenBank/DDBJ whole genome shotgun (WGS) entry which is preliminary data.</text>
</comment>